<gene>
    <name evidence="1" type="ORF">CYJ10_26275</name>
</gene>
<proteinExistence type="predicted"/>
<dbReference type="Pfam" id="PF04663">
    <property type="entry name" value="Phenol_monoox"/>
    <property type="match status" value="1"/>
</dbReference>
<organism evidence="1 2">
    <name type="scientific">Cupriavidus pauculus</name>
    <dbReference type="NCBI Taxonomy" id="82633"/>
    <lineage>
        <taxon>Bacteria</taxon>
        <taxon>Pseudomonadati</taxon>
        <taxon>Pseudomonadota</taxon>
        <taxon>Betaproteobacteria</taxon>
        <taxon>Burkholderiales</taxon>
        <taxon>Burkholderiaceae</taxon>
        <taxon>Cupriavidus</taxon>
    </lineage>
</organism>
<dbReference type="GO" id="GO:0018662">
    <property type="term" value="F:phenol 2-monooxygenase activity"/>
    <property type="evidence" value="ECO:0007669"/>
    <property type="project" value="InterPro"/>
</dbReference>
<name>A0A2N5C612_9BURK</name>
<dbReference type="Proteomes" id="UP000234341">
    <property type="component" value="Unassembled WGS sequence"/>
</dbReference>
<protein>
    <submittedName>
        <fullName evidence="1">Phenol hydroxylase</fullName>
    </submittedName>
</protein>
<reference evidence="1 2" key="1">
    <citation type="submission" date="2017-12" db="EMBL/GenBank/DDBJ databases">
        <title>Genome sequence of the active heterotrophic nitrifier-denitrifier, Cupriavidus pauculus UM1.</title>
        <authorList>
            <person name="Putonti C."/>
            <person name="Castignetti D."/>
        </authorList>
    </citation>
    <scope>NUCLEOTIDE SEQUENCE [LARGE SCALE GENOMIC DNA]</scope>
    <source>
        <strain evidence="1 2">UM1</strain>
    </source>
</reference>
<dbReference type="InterPro" id="IPR043010">
    <property type="entry name" value="Phenol_hydroxylase_sf"/>
</dbReference>
<dbReference type="RefSeq" id="WP_101684376.1">
    <property type="nucleotide sequence ID" value="NZ_PJRP01000016.1"/>
</dbReference>
<dbReference type="AlphaFoldDB" id="A0A2N5C612"/>
<dbReference type="InterPro" id="IPR006756">
    <property type="entry name" value="Phenol_hydroxylase"/>
</dbReference>
<accession>A0A2N5C612</accession>
<evidence type="ECO:0000313" key="1">
    <source>
        <dbReference type="EMBL" id="PLP97662.1"/>
    </source>
</evidence>
<dbReference type="EMBL" id="PJRP01000016">
    <property type="protein sequence ID" value="PLP97662.1"/>
    <property type="molecule type" value="Genomic_DNA"/>
</dbReference>
<dbReference type="OrthoDB" id="5343663at2"/>
<comment type="caution">
    <text evidence="1">The sequence shown here is derived from an EMBL/GenBank/DDBJ whole genome shotgun (WGS) entry which is preliminary data.</text>
</comment>
<dbReference type="Gene3D" id="3.10.20.560">
    <property type="entry name" value="Phenol hydroxylase"/>
    <property type="match status" value="1"/>
</dbReference>
<sequence>MPVIALAPGYTGDVRDRVENFHGNQLVYFGWDQHRLFCSPFTLPLPPDMPFGALVDNVLVPLLGAHPEGAAIDWARVEWLRGDAPFTPDEQASLTDNGLGHKSLLRLRTPGLTGIAGSFN</sequence>
<evidence type="ECO:0000313" key="2">
    <source>
        <dbReference type="Proteomes" id="UP000234341"/>
    </source>
</evidence>